<dbReference type="AlphaFoldDB" id="A0A4Y2HXY7"/>
<feature type="region of interest" description="Disordered" evidence="1">
    <location>
        <begin position="1"/>
        <end position="26"/>
    </location>
</feature>
<feature type="compositionally biased region" description="Basic and acidic residues" evidence="1">
    <location>
        <begin position="171"/>
        <end position="185"/>
    </location>
</feature>
<organism evidence="2 3">
    <name type="scientific">Araneus ventricosus</name>
    <name type="common">Orbweaver spider</name>
    <name type="synonym">Epeira ventricosa</name>
    <dbReference type="NCBI Taxonomy" id="182803"/>
    <lineage>
        <taxon>Eukaryota</taxon>
        <taxon>Metazoa</taxon>
        <taxon>Ecdysozoa</taxon>
        <taxon>Arthropoda</taxon>
        <taxon>Chelicerata</taxon>
        <taxon>Arachnida</taxon>
        <taxon>Araneae</taxon>
        <taxon>Araneomorphae</taxon>
        <taxon>Entelegynae</taxon>
        <taxon>Araneoidea</taxon>
        <taxon>Araneidae</taxon>
        <taxon>Araneus</taxon>
    </lineage>
</organism>
<accession>A0A4Y2HXY7</accession>
<evidence type="ECO:0000313" key="3">
    <source>
        <dbReference type="Proteomes" id="UP000499080"/>
    </source>
</evidence>
<name>A0A4Y2HXY7_ARAVE</name>
<feature type="compositionally biased region" description="Basic and acidic residues" evidence="1">
    <location>
        <begin position="140"/>
        <end position="161"/>
    </location>
</feature>
<keyword evidence="3" id="KW-1185">Reference proteome</keyword>
<feature type="region of interest" description="Disordered" evidence="1">
    <location>
        <begin position="139"/>
        <end position="185"/>
    </location>
</feature>
<dbReference type="EMBL" id="BGPR01002248">
    <property type="protein sequence ID" value="GBM70377.1"/>
    <property type="molecule type" value="Genomic_DNA"/>
</dbReference>
<reference evidence="2 3" key="1">
    <citation type="journal article" date="2019" name="Sci. Rep.">
        <title>Orb-weaving spider Araneus ventricosus genome elucidates the spidroin gene catalogue.</title>
        <authorList>
            <person name="Kono N."/>
            <person name="Nakamura H."/>
            <person name="Ohtoshi R."/>
            <person name="Moran D.A.P."/>
            <person name="Shinohara A."/>
            <person name="Yoshida Y."/>
            <person name="Fujiwara M."/>
            <person name="Mori M."/>
            <person name="Tomita M."/>
            <person name="Arakawa K."/>
        </authorList>
    </citation>
    <scope>NUCLEOTIDE SEQUENCE [LARGE SCALE GENOMIC DNA]</scope>
</reference>
<evidence type="ECO:0000256" key="1">
    <source>
        <dbReference type="SAM" id="MobiDB-lite"/>
    </source>
</evidence>
<evidence type="ECO:0000313" key="2">
    <source>
        <dbReference type="EMBL" id="GBM70377.1"/>
    </source>
</evidence>
<gene>
    <name evidence="2" type="ORF">AVEN_110451_1</name>
</gene>
<proteinExistence type="predicted"/>
<protein>
    <submittedName>
        <fullName evidence="2">Uncharacterized protein</fullName>
    </submittedName>
</protein>
<dbReference type="Proteomes" id="UP000499080">
    <property type="component" value="Unassembled WGS sequence"/>
</dbReference>
<comment type="caution">
    <text evidence="2">The sequence shown here is derived from an EMBL/GenBank/DDBJ whole genome shotgun (WGS) entry which is preliminary data.</text>
</comment>
<dbReference type="OrthoDB" id="6130753at2759"/>
<sequence length="251" mass="27852">MIGASGSRHLNRNRRGSSPNVSPHLLHLNRNAQTLSTQHEDEEGMLMPELPPGVRLSRRRAVDTSDHKTCALLHTRLKGLKLGDVAREIIPGTYLSRSFTALPKWNFWNTGKEEPIVKVENLSNLEQIVRNGGIRKNLKSKTESADSNLRPRCEGSGKTKDLPTLAPSAEARNETRNPPHGERESGWQEFCDFELCLKTNFGTSVNAVPNFSTKMGEKIPSFRTHGIASLLVNSQLEAFASNPLLDSYSSN</sequence>